<dbReference type="InterPro" id="IPR024455">
    <property type="entry name" value="Phage_capsid"/>
</dbReference>
<feature type="compositionally biased region" description="Basic and acidic residues" evidence="3">
    <location>
        <begin position="77"/>
        <end position="90"/>
    </location>
</feature>
<feature type="region of interest" description="Disordered" evidence="3">
    <location>
        <begin position="62"/>
        <end position="90"/>
    </location>
</feature>
<dbReference type="Pfam" id="PF05065">
    <property type="entry name" value="Phage_capsid"/>
    <property type="match status" value="1"/>
</dbReference>
<reference evidence="5 6" key="1">
    <citation type="submission" date="2019-03" db="EMBL/GenBank/DDBJ databases">
        <title>Genome sequence of Lentibacillus salicampi ATCC BAA-719.</title>
        <authorList>
            <person name="Maclea K.S."/>
            <person name="Simoes Junior M."/>
        </authorList>
    </citation>
    <scope>NUCLEOTIDE SEQUENCE [LARGE SCALE GENOMIC DNA]</scope>
    <source>
        <strain evidence="5 6">ATCC BAA-719</strain>
    </source>
</reference>
<dbReference type="SUPFAM" id="SSF56563">
    <property type="entry name" value="Major capsid protein gp5"/>
    <property type="match status" value="1"/>
</dbReference>
<gene>
    <name evidence="5" type="ORF">E4U82_13765</name>
</gene>
<evidence type="ECO:0000313" key="6">
    <source>
        <dbReference type="Proteomes" id="UP000298484"/>
    </source>
</evidence>
<keyword evidence="6" id="KW-1185">Reference proteome</keyword>
<evidence type="ECO:0000256" key="1">
    <source>
        <dbReference type="ARBA" id="ARBA00004328"/>
    </source>
</evidence>
<dbReference type="Gene3D" id="3.30.2320.10">
    <property type="entry name" value="hypothetical protein PF0899 domain"/>
    <property type="match status" value="1"/>
</dbReference>
<evidence type="ECO:0000256" key="2">
    <source>
        <dbReference type="SAM" id="Coils"/>
    </source>
</evidence>
<evidence type="ECO:0000259" key="4">
    <source>
        <dbReference type="Pfam" id="PF05065"/>
    </source>
</evidence>
<protein>
    <submittedName>
        <fullName evidence="5">Phage major capsid protein</fullName>
    </submittedName>
</protein>
<dbReference type="Gene3D" id="3.30.2400.10">
    <property type="entry name" value="Major capsid protein gp5"/>
    <property type="match status" value="1"/>
</dbReference>
<proteinExistence type="predicted"/>
<keyword evidence="2" id="KW-0175">Coiled coil</keyword>
<comment type="caution">
    <text evidence="5">The sequence shown here is derived from an EMBL/GenBank/DDBJ whole genome shotgun (WGS) entry which is preliminary data.</text>
</comment>
<dbReference type="RefSeq" id="WP_135110749.1">
    <property type="nucleotide sequence ID" value="NZ_SRHY01000028.1"/>
</dbReference>
<evidence type="ECO:0000256" key="3">
    <source>
        <dbReference type="SAM" id="MobiDB-lite"/>
    </source>
</evidence>
<feature type="coiled-coil region" evidence="2">
    <location>
        <begin position="3"/>
        <end position="59"/>
    </location>
</feature>
<feature type="domain" description="Phage capsid-like C-terminal" evidence="4">
    <location>
        <begin position="133"/>
        <end position="404"/>
    </location>
</feature>
<dbReference type="Proteomes" id="UP000298484">
    <property type="component" value="Unassembled WGS sequence"/>
</dbReference>
<accession>A0A4Y9A9Z5</accession>
<dbReference type="NCBIfam" id="TIGR01554">
    <property type="entry name" value="major_cap_HK97"/>
    <property type="match status" value="1"/>
</dbReference>
<evidence type="ECO:0000313" key="5">
    <source>
        <dbReference type="EMBL" id="TFJ92142.1"/>
    </source>
</evidence>
<sequence length="408" mass="46052">MTIIEMRENRANLVNQARELVTNAEKEKRDFNQEDQQQYDRIMKEVDELKNKIDREEKLSALENDLNEPVNQPHKTQPKDQNKNQKQGRASDEYKNAFWQVFRNGKESLNHEQVNLLMDPQIRNLAVGTDANGGYLVPDEFERQIIKGLEEQNIMRQLATVITTSSGAREIPVETDYGTANWMGEKEQYTESEATFDQETLNAYKAGTIIKVSEELLNDSAFSIDNYVAGAFAKRFGNLEEAAFVNGDGSNKPTGVVQSAQVGHTTVAGQVDGLIADDFIELFHSLKRPYRRNASFLANDGTVKAVRKIKDNDGQYIWQPGLQAGEPDRILARPVYVADDMPALGAGNKPIAFGDYSYYWIADRQGRVMQRLNELYAATGQVGFRMFERLDGKLILPEAVRVLQSASE</sequence>
<dbReference type="EMBL" id="SRHY01000028">
    <property type="protein sequence ID" value="TFJ92142.1"/>
    <property type="molecule type" value="Genomic_DNA"/>
</dbReference>
<organism evidence="5 6">
    <name type="scientific">Lentibacillus salicampi</name>
    <dbReference type="NCBI Taxonomy" id="175306"/>
    <lineage>
        <taxon>Bacteria</taxon>
        <taxon>Bacillati</taxon>
        <taxon>Bacillota</taxon>
        <taxon>Bacilli</taxon>
        <taxon>Bacillales</taxon>
        <taxon>Bacillaceae</taxon>
        <taxon>Lentibacillus</taxon>
    </lineage>
</organism>
<dbReference type="InterPro" id="IPR054612">
    <property type="entry name" value="Phage_capsid-like_C"/>
</dbReference>
<name>A0A4Y9A9Z5_9BACI</name>
<dbReference type="AlphaFoldDB" id="A0A4Y9A9Z5"/>
<comment type="subcellular location">
    <subcellularLocation>
        <location evidence="1">Virion</location>
    </subcellularLocation>
</comment>
<dbReference type="OrthoDB" id="9786516at2"/>